<proteinExistence type="predicted"/>
<organism evidence="2 3">
    <name type="scientific">Pleuronectes platessa</name>
    <name type="common">European plaice</name>
    <dbReference type="NCBI Taxonomy" id="8262"/>
    <lineage>
        <taxon>Eukaryota</taxon>
        <taxon>Metazoa</taxon>
        <taxon>Chordata</taxon>
        <taxon>Craniata</taxon>
        <taxon>Vertebrata</taxon>
        <taxon>Euteleostomi</taxon>
        <taxon>Actinopterygii</taxon>
        <taxon>Neopterygii</taxon>
        <taxon>Teleostei</taxon>
        <taxon>Neoteleostei</taxon>
        <taxon>Acanthomorphata</taxon>
        <taxon>Carangaria</taxon>
        <taxon>Pleuronectiformes</taxon>
        <taxon>Pleuronectoidei</taxon>
        <taxon>Pleuronectidae</taxon>
        <taxon>Pleuronectes</taxon>
    </lineage>
</organism>
<gene>
    <name evidence="2" type="ORF">PLEPLA_LOCUS48172</name>
</gene>
<comment type="caution">
    <text evidence="2">The sequence shown here is derived from an EMBL/GenBank/DDBJ whole genome shotgun (WGS) entry which is preliminary data.</text>
</comment>
<reference evidence="2" key="1">
    <citation type="submission" date="2020-03" db="EMBL/GenBank/DDBJ databases">
        <authorList>
            <person name="Weist P."/>
        </authorList>
    </citation>
    <scope>NUCLEOTIDE SEQUENCE</scope>
</reference>
<name>A0A9N7ZDQ5_PLEPL</name>
<dbReference type="AlphaFoldDB" id="A0A9N7ZDQ5"/>
<dbReference type="EMBL" id="CADEAL010004471">
    <property type="protein sequence ID" value="CAB1460321.1"/>
    <property type="molecule type" value="Genomic_DNA"/>
</dbReference>
<evidence type="ECO:0000313" key="3">
    <source>
        <dbReference type="Proteomes" id="UP001153269"/>
    </source>
</evidence>
<protein>
    <submittedName>
        <fullName evidence="2">Uncharacterized protein</fullName>
    </submittedName>
</protein>
<keyword evidence="3" id="KW-1185">Reference proteome</keyword>
<sequence>MEKKGVERRENVGGKGDAGVKRLEEERDSNEEKKGSTAAQRGERELDININGAIEMEADINTHVDPPDDCRLKTEGFRNNNCATHPPSSFYFSPPPPEPFMRLAFKKRRQRAKESGRQQMRMQ</sequence>
<accession>A0A9N7ZDQ5</accession>
<feature type="region of interest" description="Disordered" evidence="1">
    <location>
        <begin position="1"/>
        <end position="47"/>
    </location>
</feature>
<evidence type="ECO:0000313" key="2">
    <source>
        <dbReference type="EMBL" id="CAB1460321.1"/>
    </source>
</evidence>
<evidence type="ECO:0000256" key="1">
    <source>
        <dbReference type="SAM" id="MobiDB-lite"/>
    </source>
</evidence>
<dbReference type="Proteomes" id="UP001153269">
    <property type="component" value="Unassembled WGS sequence"/>
</dbReference>